<accession>A0ACC0VPA9</accession>
<keyword evidence="2" id="KW-1185">Reference proteome</keyword>
<dbReference type="Proteomes" id="UP001163321">
    <property type="component" value="Chromosome 8"/>
</dbReference>
<dbReference type="EMBL" id="CM047587">
    <property type="protein sequence ID" value="KAI9907723.1"/>
    <property type="molecule type" value="Genomic_DNA"/>
</dbReference>
<evidence type="ECO:0000313" key="2">
    <source>
        <dbReference type="Proteomes" id="UP001163321"/>
    </source>
</evidence>
<name>A0ACC0VPA9_9STRA</name>
<sequence>MLGGPRVDDELRGYIRGLAVTKMTWGSVDTGEYASIDRSEETNEFMKEQGFEVRDWLFRSSVVFFYSFCFIVAGIDYFTDVPFVWFILLSFLGLSVDD</sequence>
<protein>
    <submittedName>
        <fullName evidence="1">Uncharacterized protein</fullName>
    </submittedName>
</protein>
<gene>
    <name evidence="1" type="ORF">PsorP6_016187</name>
</gene>
<comment type="caution">
    <text evidence="1">The sequence shown here is derived from an EMBL/GenBank/DDBJ whole genome shotgun (WGS) entry which is preliminary data.</text>
</comment>
<proteinExistence type="predicted"/>
<reference evidence="1 2" key="1">
    <citation type="journal article" date="2022" name="bioRxiv">
        <title>The genome of the oomycete Peronosclerospora sorghi, a cosmopolitan pathogen of maize and sorghum, is inflated with dispersed pseudogenes.</title>
        <authorList>
            <person name="Fletcher K."/>
            <person name="Martin F."/>
            <person name="Isakeit T."/>
            <person name="Cavanaugh K."/>
            <person name="Magill C."/>
            <person name="Michelmore R."/>
        </authorList>
    </citation>
    <scope>NUCLEOTIDE SEQUENCE [LARGE SCALE GENOMIC DNA]</scope>
    <source>
        <strain evidence="1">P6</strain>
    </source>
</reference>
<organism evidence="1 2">
    <name type="scientific">Peronosclerospora sorghi</name>
    <dbReference type="NCBI Taxonomy" id="230839"/>
    <lineage>
        <taxon>Eukaryota</taxon>
        <taxon>Sar</taxon>
        <taxon>Stramenopiles</taxon>
        <taxon>Oomycota</taxon>
        <taxon>Peronosporomycetes</taxon>
        <taxon>Peronosporales</taxon>
        <taxon>Peronosporaceae</taxon>
        <taxon>Peronosclerospora</taxon>
    </lineage>
</organism>
<evidence type="ECO:0000313" key="1">
    <source>
        <dbReference type="EMBL" id="KAI9907723.1"/>
    </source>
</evidence>